<accession>D3BP78</accession>
<keyword evidence="1" id="KW-0863">Zinc-finger</keyword>
<evidence type="ECO:0000313" key="5">
    <source>
        <dbReference type="Proteomes" id="UP000001396"/>
    </source>
</evidence>
<dbReference type="PROSITE" id="PS50119">
    <property type="entry name" value="ZF_BBOX"/>
    <property type="match status" value="1"/>
</dbReference>
<organism evidence="4 5">
    <name type="scientific">Heterostelium pallidum (strain ATCC 26659 / Pp 5 / PN500)</name>
    <name type="common">Cellular slime mold</name>
    <name type="synonym">Polysphondylium pallidum</name>
    <dbReference type="NCBI Taxonomy" id="670386"/>
    <lineage>
        <taxon>Eukaryota</taxon>
        <taxon>Amoebozoa</taxon>
        <taxon>Evosea</taxon>
        <taxon>Eumycetozoa</taxon>
        <taxon>Dictyostelia</taxon>
        <taxon>Acytosteliales</taxon>
        <taxon>Acytosteliaceae</taxon>
        <taxon>Heterostelium</taxon>
    </lineage>
</organism>
<evidence type="ECO:0000259" key="3">
    <source>
        <dbReference type="PROSITE" id="PS50119"/>
    </source>
</evidence>
<dbReference type="SUPFAM" id="SSF57845">
    <property type="entry name" value="B-box zinc-binding domain"/>
    <property type="match status" value="1"/>
</dbReference>
<feature type="domain" description="B box-type" evidence="3">
    <location>
        <begin position="13"/>
        <end position="52"/>
    </location>
</feature>
<dbReference type="GeneID" id="31365313"/>
<dbReference type="CDD" id="cd19756">
    <property type="entry name" value="Bbox2"/>
    <property type="match status" value="1"/>
</dbReference>
<dbReference type="RefSeq" id="XP_020429217.1">
    <property type="nucleotide sequence ID" value="XM_020580630.1"/>
</dbReference>
<evidence type="ECO:0000313" key="4">
    <source>
        <dbReference type="EMBL" id="EFA77088.1"/>
    </source>
</evidence>
<gene>
    <name evidence="4" type="ORF">PPL_09841</name>
</gene>
<evidence type="ECO:0000256" key="2">
    <source>
        <dbReference type="SAM" id="MobiDB-lite"/>
    </source>
</evidence>
<proteinExistence type="predicted"/>
<comment type="caution">
    <text evidence="4">The sequence shown here is derived from an EMBL/GenBank/DDBJ whole genome shotgun (WGS) entry which is preliminary data.</text>
</comment>
<dbReference type="EMBL" id="ADBJ01000044">
    <property type="protein sequence ID" value="EFA77088.1"/>
    <property type="molecule type" value="Genomic_DNA"/>
</dbReference>
<dbReference type="OMA" id="NHAINME"/>
<keyword evidence="1" id="KW-0862">Zinc</keyword>
<protein>
    <recommendedName>
        <fullName evidence="3">B box-type domain-containing protein</fullName>
    </recommendedName>
</protein>
<dbReference type="Gene3D" id="2.120.10.80">
    <property type="entry name" value="Kelch-type beta propeller"/>
    <property type="match status" value="1"/>
</dbReference>
<dbReference type="GO" id="GO:0008270">
    <property type="term" value="F:zinc ion binding"/>
    <property type="evidence" value="ECO:0007669"/>
    <property type="project" value="UniProtKB-KW"/>
</dbReference>
<dbReference type="InterPro" id="IPR000315">
    <property type="entry name" value="Znf_B-box"/>
</dbReference>
<feature type="region of interest" description="Disordered" evidence="2">
    <location>
        <begin position="71"/>
        <end position="93"/>
    </location>
</feature>
<sequence length="667" mass="77218">MNGSNDCINNSGNTIIKCKNHTIPIDLICYDCVLLLCSQCSPLHRNHHFDHVRNIKSSIYLNQKNNYNLKRCNDNSNTTTNSSNTVDNNDQQNQTLNNSINNNNNNNSIINNNETIDFNNPINNNLQTLWDSLKSSVETFNALKLDEEDVSQHFRDLHQYLITQEYKYKQQITNDIDFVREKIESDIKQFKPLVNIVNTVKYDISTNNNNNNNNTLINSNSNSNNIDEVDCTTTGDEDQNDDGDITYSYQTDGVIDSVAACSTLSEFMSANSQSLFSVDKTKLENVNDDSILDSVYRYLDGYRFDAVTEFEKHLKHYYKVDINQIQTNKIKQNFEKSIQIKRINKVKTEQEKEEEDEDGEQQQQQQQLLKDQTISKVKVKKIPAAINNQLSENKKQVYLVTTDKNGQITKLDVNKNYQEEHLPLQFNNVNTFNSVVTIGEHVYVFGGAEGSKKQFKRFSVKTNIIDLEADMSRVEGERISACYNGKNHIYLLNGNKKSHVEISRYDIETNKFDRFAFLNNTHEAVLLSFFYQDMLYSVCRGATKIIRFNPNNKQRDDISVDGDHIENGSAFCTDGKGNIYIHCLTDQQRFVRFNVIERKVETLNHAINMEILFYLSMVYDPNHDLIYLLGGKEYQNYIYSVKHNSWYNFYSKDESTRYWCGTAIVTL</sequence>
<name>D3BP78_HETP5</name>
<dbReference type="Proteomes" id="UP000001396">
    <property type="component" value="Unassembled WGS sequence"/>
</dbReference>
<evidence type="ECO:0000256" key="1">
    <source>
        <dbReference type="PROSITE-ProRule" id="PRU00024"/>
    </source>
</evidence>
<reference evidence="4 5" key="1">
    <citation type="journal article" date="2011" name="Genome Res.">
        <title>Phylogeny-wide analysis of social amoeba genomes highlights ancient origins for complex intercellular communication.</title>
        <authorList>
            <person name="Heidel A.J."/>
            <person name="Lawal H.M."/>
            <person name="Felder M."/>
            <person name="Schilde C."/>
            <person name="Helps N.R."/>
            <person name="Tunggal B."/>
            <person name="Rivero F."/>
            <person name="John U."/>
            <person name="Schleicher M."/>
            <person name="Eichinger L."/>
            <person name="Platzer M."/>
            <person name="Noegel A.A."/>
            <person name="Schaap P."/>
            <person name="Gloeckner G."/>
        </authorList>
    </citation>
    <scope>NUCLEOTIDE SEQUENCE [LARGE SCALE GENOMIC DNA]</scope>
    <source>
        <strain evidence="5">ATCC 26659 / Pp 5 / PN500</strain>
    </source>
</reference>
<dbReference type="InParanoid" id="D3BP78"/>
<feature type="compositionally biased region" description="Acidic residues" evidence="2">
    <location>
        <begin position="351"/>
        <end position="360"/>
    </location>
</feature>
<dbReference type="SUPFAM" id="SSF101898">
    <property type="entry name" value="NHL repeat"/>
    <property type="match status" value="1"/>
</dbReference>
<dbReference type="InterPro" id="IPR015915">
    <property type="entry name" value="Kelch-typ_b-propeller"/>
</dbReference>
<feature type="compositionally biased region" description="Low complexity" evidence="2">
    <location>
        <begin position="74"/>
        <end position="93"/>
    </location>
</feature>
<feature type="region of interest" description="Disordered" evidence="2">
    <location>
        <begin position="349"/>
        <end position="369"/>
    </location>
</feature>
<keyword evidence="5" id="KW-1185">Reference proteome</keyword>
<dbReference type="AlphaFoldDB" id="D3BP78"/>
<keyword evidence="1" id="KW-0479">Metal-binding</keyword>